<dbReference type="AlphaFoldDB" id="A0A2H1FLJ7"/>
<sequence>MDQPSGDFKYMLRRIAFQPPQQGPPLPGLPIAPLSGPPRSTAKVQFRPIWQMHPIRGELEIMHFGRQTLIDTFASNTPVLTLPLVIFLDAFGLYRNMYRSLLGCYFLNGAFGSKERNRRMNLIPFTIGPHGSNTTEVVAAIAPLLAPLDAGMKLDLNGVETVVCAMPFFFIGDMPQQAANAGFLTQRATFGCRSCTFKQTDWKSLELDVVGKGRYHHEIERIRKQADTLDGLPRKTFIEKHQPGMALDRGVVEAIAPTVDRVVGNPGDPPHSECGRYTKVAHSVLKEAVLTPKA</sequence>
<protein>
    <submittedName>
        <fullName evidence="1">Uncharacterized protein</fullName>
    </submittedName>
</protein>
<organism evidence="1 2">
    <name type="scientific">Zymoseptoria tritici ST99CH_1E4</name>
    <dbReference type="NCBI Taxonomy" id="1276532"/>
    <lineage>
        <taxon>Eukaryota</taxon>
        <taxon>Fungi</taxon>
        <taxon>Dikarya</taxon>
        <taxon>Ascomycota</taxon>
        <taxon>Pezizomycotina</taxon>
        <taxon>Dothideomycetes</taxon>
        <taxon>Dothideomycetidae</taxon>
        <taxon>Mycosphaerellales</taxon>
        <taxon>Mycosphaerellaceae</taxon>
        <taxon>Zymoseptoria</taxon>
    </lineage>
</organism>
<reference evidence="2" key="1">
    <citation type="submission" date="2017-05" db="EMBL/GenBank/DDBJ databases">
        <authorList>
            <person name="Song R."/>
            <person name="Chenine A.L."/>
            <person name="Ruprecht R.M."/>
        </authorList>
    </citation>
    <scope>NUCLEOTIDE SEQUENCE [LARGE SCALE GENOMIC DNA]</scope>
</reference>
<name>A0A2H1FLJ7_ZYMTR</name>
<proteinExistence type="predicted"/>
<gene>
    <name evidence="1" type="ORF">ZT1E4_G971</name>
</gene>
<dbReference type="EMBL" id="LT854253">
    <property type="protein sequence ID" value="SMR42193.1"/>
    <property type="molecule type" value="Genomic_DNA"/>
</dbReference>
<evidence type="ECO:0000313" key="2">
    <source>
        <dbReference type="Proteomes" id="UP000245764"/>
    </source>
</evidence>
<dbReference type="Proteomes" id="UP000245764">
    <property type="component" value="Chromosome 1"/>
</dbReference>
<accession>A0A2H1FLJ7</accession>
<evidence type="ECO:0000313" key="1">
    <source>
        <dbReference type="EMBL" id="SMR42193.1"/>
    </source>
</evidence>